<dbReference type="AlphaFoldDB" id="A0A0F9HN28"/>
<dbReference type="PROSITE" id="PS00671">
    <property type="entry name" value="D_2_HYDROXYACID_DH_3"/>
    <property type="match status" value="1"/>
</dbReference>
<dbReference type="PANTHER" id="PTHR43761">
    <property type="entry name" value="D-ISOMER SPECIFIC 2-HYDROXYACID DEHYDROGENASE FAMILY PROTEIN (AFU_ORTHOLOGUE AFUA_1G13630)"/>
    <property type="match status" value="1"/>
</dbReference>
<dbReference type="InterPro" id="IPR050418">
    <property type="entry name" value="D-iso_2-hydroxyacid_DH_PdxB"/>
</dbReference>
<dbReference type="InterPro" id="IPR036291">
    <property type="entry name" value="NAD(P)-bd_dom_sf"/>
</dbReference>
<evidence type="ECO:0000259" key="5">
    <source>
        <dbReference type="Pfam" id="PF02826"/>
    </source>
</evidence>
<name>A0A0F9HN28_9ZZZZ</name>
<dbReference type="PANTHER" id="PTHR43761:SF1">
    <property type="entry name" value="D-ISOMER SPECIFIC 2-HYDROXYACID DEHYDROGENASE CATALYTIC DOMAIN-CONTAINING PROTEIN-RELATED"/>
    <property type="match status" value="1"/>
</dbReference>
<dbReference type="GO" id="GO:0051287">
    <property type="term" value="F:NAD binding"/>
    <property type="evidence" value="ECO:0007669"/>
    <property type="project" value="InterPro"/>
</dbReference>
<dbReference type="EMBL" id="LAZR01014621">
    <property type="protein sequence ID" value="KKM16681.1"/>
    <property type="molecule type" value="Genomic_DNA"/>
</dbReference>
<dbReference type="SUPFAM" id="SSF52283">
    <property type="entry name" value="Formate/glycerate dehydrogenase catalytic domain-like"/>
    <property type="match status" value="1"/>
</dbReference>
<dbReference type="InterPro" id="IPR029753">
    <property type="entry name" value="D-isomer_DH_CS"/>
</dbReference>
<feature type="domain" description="D-isomer specific 2-hydroxyacid dehydrogenase catalytic" evidence="4">
    <location>
        <begin position="32"/>
        <end position="324"/>
    </location>
</feature>
<keyword evidence="2" id="KW-0560">Oxidoreductase</keyword>
<comment type="caution">
    <text evidence="6">The sequence shown here is derived from an EMBL/GenBank/DDBJ whole genome shotgun (WGS) entry which is preliminary data.</text>
</comment>
<gene>
    <name evidence="6" type="ORF">LCGC14_1683360</name>
</gene>
<keyword evidence="3" id="KW-0520">NAD</keyword>
<evidence type="ECO:0000256" key="1">
    <source>
        <dbReference type="ARBA" id="ARBA00005854"/>
    </source>
</evidence>
<sequence length="330" mass="36683">MKEIKVSMANRRPKVVVTDCDHFSLVLERKVLDEISPEFVVAHCTTEDEVIEAARDADGIINQYAPITRRVIELLKRCKVIARYGIGVDNIDVEAATEYGIIVANLPGYCVDEVSTHTVALILACARKITLFDSLVRQKIWDLTLARPVLRTQGRILGLFGLGEIGRTVAEKTSKFGFKIIAYDPYITKAYTGIELVGFPQLLSDSDFISIHAPLTRETRHAFAESELRAMKKSAYLINTARGSIINEKALYKALKDKWIAGAALDVMEKEPPDWKNPLLKLNNLIVTPHVSFYSEESLACLKTKTAEAVLSVLKGELPGAMVNPQVIKK</sequence>
<evidence type="ECO:0000313" key="6">
    <source>
        <dbReference type="EMBL" id="KKM16681.1"/>
    </source>
</evidence>
<protein>
    <recommendedName>
        <fullName evidence="7">S-adenosyl-L-homocysteine hydrolase NAD binding domain-containing protein</fullName>
    </recommendedName>
</protein>
<dbReference type="InterPro" id="IPR006139">
    <property type="entry name" value="D-isomer_2_OHA_DH_cat_dom"/>
</dbReference>
<organism evidence="6">
    <name type="scientific">marine sediment metagenome</name>
    <dbReference type="NCBI Taxonomy" id="412755"/>
    <lineage>
        <taxon>unclassified sequences</taxon>
        <taxon>metagenomes</taxon>
        <taxon>ecological metagenomes</taxon>
    </lineage>
</organism>
<dbReference type="Gene3D" id="3.40.50.720">
    <property type="entry name" value="NAD(P)-binding Rossmann-like Domain"/>
    <property type="match status" value="2"/>
</dbReference>
<evidence type="ECO:0008006" key="7">
    <source>
        <dbReference type="Google" id="ProtNLM"/>
    </source>
</evidence>
<feature type="domain" description="D-isomer specific 2-hydroxyacid dehydrogenase NAD-binding" evidence="5">
    <location>
        <begin position="119"/>
        <end position="292"/>
    </location>
</feature>
<dbReference type="InterPro" id="IPR043322">
    <property type="entry name" value="CtBP"/>
</dbReference>
<comment type="similarity">
    <text evidence="1">Belongs to the D-isomer specific 2-hydroxyacid dehydrogenase family.</text>
</comment>
<evidence type="ECO:0000256" key="2">
    <source>
        <dbReference type="ARBA" id="ARBA00023002"/>
    </source>
</evidence>
<evidence type="ECO:0000259" key="4">
    <source>
        <dbReference type="Pfam" id="PF00389"/>
    </source>
</evidence>
<dbReference type="InterPro" id="IPR006140">
    <property type="entry name" value="D-isomer_DH_NAD-bd"/>
</dbReference>
<evidence type="ECO:0000256" key="3">
    <source>
        <dbReference type="ARBA" id="ARBA00023027"/>
    </source>
</evidence>
<accession>A0A0F9HN28</accession>
<reference evidence="6" key="1">
    <citation type="journal article" date="2015" name="Nature">
        <title>Complex archaea that bridge the gap between prokaryotes and eukaryotes.</title>
        <authorList>
            <person name="Spang A."/>
            <person name="Saw J.H."/>
            <person name="Jorgensen S.L."/>
            <person name="Zaremba-Niedzwiedzka K."/>
            <person name="Martijn J."/>
            <person name="Lind A.E."/>
            <person name="van Eijk R."/>
            <person name="Schleper C."/>
            <person name="Guy L."/>
            <person name="Ettema T.J."/>
        </authorList>
    </citation>
    <scope>NUCLEOTIDE SEQUENCE</scope>
</reference>
<dbReference type="GO" id="GO:0016616">
    <property type="term" value="F:oxidoreductase activity, acting on the CH-OH group of donors, NAD or NADP as acceptor"/>
    <property type="evidence" value="ECO:0007669"/>
    <property type="project" value="InterPro"/>
</dbReference>
<dbReference type="CDD" id="cd05299">
    <property type="entry name" value="CtBP_dh"/>
    <property type="match status" value="1"/>
</dbReference>
<dbReference type="Pfam" id="PF00389">
    <property type="entry name" value="2-Hacid_dh"/>
    <property type="match status" value="1"/>
</dbReference>
<dbReference type="FunFam" id="3.40.50.720:FF:000203">
    <property type="entry name" value="D-3-phosphoglycerate dehydrogenase (SerA)"/>
    <property type="match status" value="1"/>
</dbReference>
<dbReference type="GO" id="GO:0003714">
    <property type="term" value="F:transcription corepressor activity"/>
    <property type="evidence" value="ECO:0007669"/>
    <property type="project" value="InterPro"/>
</dbReference>
<dbReference type="Pfam" id="PF02826">
    <property type="entry name" value="2-Hacid_dh_C"/>
    <property type="match status" value="1"/>
</dbReference>
<dbReference type="SUPFAM" id="SSF51735">
    <property type="entry name" value="NAD(P)-binding Rossmann-fold domains"/>
    <property type="match status" value="1"/>
</dbReference>
<proteinExistence type="inferred from homology"/>